<dbReference type="Pfam" id="PF00916">
    <property type="entry name" value="Sulfate_transp"/>
    <property type="match status" value="1"/>
</dbReference>
<evidence type="ECO:0000259" key="6">
    <source>
        <dbReference type="PROSITE" id="PS50801"/>
    </source>
</evidence>
<dbReference type="PANTHER" id="PTHR11814">
    <property type="entry name" value="SULFATE TRANSPORTER"/>
    <property type="match status" value="1"/>
</dbReference>
<protein>
    <submittedName>
        <fullName evidence="8">Pendrin-like</fullName>
    </submittedName>
</protein>
<dbReference type="SUPFAM" id="SSF52091">
    <property type="entry name" value="SpoIIaa-like"/>
    <property type="match status" value="1"/>
</dbReference>
<sequence>MPRKVENLVDFESKVHYPEEQKSPVTKLKSVVAEWGASCDVKGYILSLVPIVNTLRSYKLKTYIPNDVAAGLTTGIIMVPQGMAFAALSTLPPIVGLYVAFFASISYVLFGTGRQVSWGCIAILSLMMADVLDKYAHESEQPDSNATSADTLGNLTSEDRNSLTLSDERKMEFASSISVVAGLIFIAASRIGLSRITRLMSNSLITGYTIGLSTHVLTSQFTSVLGISVYRYKGLFKLIRTWIELCAKIPDTNVASLIITLCCIALTFPVKKFINEKFRHRLPVPVPIELVILILGTLASYYGGFNENFGVDVIEDVPTGIPEPKLPDFVLVQSYIADGLVIAVVAYAQTLSVAKTMGLKNGYSVDADQEMMASGLSFIICGFFSGYIAAGSVSASFVQDSMGGKTVLASLFASCVVLLVIMVLGPYFYSLPMCVLAAIIIVNLIPVFSKLLTIPTLWRKSKKDCSVWVFSVFATIFLNADIGLIASVIFSLLTVFYTSTREPVTVVGQVSTESSGVQLRSLTYYPSAVAADEVKVIRINTPLYFINSDAFITSAFTAVGVDPLEVKAAMQNENVRQITPDVRRRSTRKDSQSSNQALLFEVSWKADEDGSLGLSKTYSAAWESDDVVSAVRPPGVTVTSVVLDVSEVSFIDVMGVQALEHVIDQLCSVGIRVGVIRVPETIFAMFKSTGFWERCGHRLYLDLKAAFRAMGLDSSVIESGSQFSRLIPANTPLSK</sequence>
<dbReference type="InterPro" id="IPR036513">
    <property type="entry name" value="STAS_dom_sf"/>
</dbReference>
<evidence type="ECO:0000313" key="7">
    <source>
        <dbReference type="Proteomes" id="UP000694888"/>
    </source>
</evidence>
<feature type="transmembrane region" description="Helical" evidence="5">
    <location>
        <begin position="282"/>
        <end position="302"/>
    </location>
</feature>
<dbReference type="NCBIfam" id="TIGR00815">
    <property type="entry name" value="sulP"/>
    <property type="match status" value="1"/>
</dbReference>
<feature type="transmembrane region" description="Helical" evidence="5">
    <location>
        <begin position="173"/>
        <end position="193"/>
    </location>
</feature>
<evidence type="ECO:0000256" key="4">
    <source>
        <dbReference type="ARBA" id="ARBA00023136"/>
    </source>
</evidence>
<keyword evidence="3 5" id="KW-1133">Transmembrane helix</keyword>
<dbReference type="RefSeq" id="XP_005104015.2">
    <property type="nucleotide sequence ID" value="XM_005103958.3"/>
</dbReference>
<dbReference type="Proteomes" id="UP000694888">
    <property type="component" value="Unplaced"/>
</dbReference>
<dbReference type="GeneID" id="101853803"/>
<feature type="transmembrane region" description="Helical" evidence="5">
    <location>
        <begin position="94"/>
        <end position="110"/>
    </location>
</feature>
<keyword evidence="7" id="KW-1185">Reference proteome</keyword>
<gene>
    <name evidence="8" type="primary">LOC101853803</name>
</gene>
<evidence type="ECO:0000256" key="3">
    <source>
        <dbReference type="ARBA" id="ARBA00022989"/>
    </source>
</evidence>
<reference evidence="8" key="1">
    <citation type="submission" date="2025-08" db="UniProtKB">
        <authorList>
            <consortium name="RefSeq"/>
        </authorList>
    </citation>
    <scope>IDENTIFICATION</scope>
</reference>
<evidence type="ECO:0000313" key="8">
    <source>
        <dbReference type="RefSeq" id="XP_005104015.2"/>
    </source>
</evidence>
<feature type="transmembrane region" description="Helical" evidence="5">
    <location>
        <begin position="205"/>
        <end position="232"/>
    </location>
</feature>
<feature type="transmembrane region" description="Helical" evidence="5">
    <location>
        <begin position="407"/>
        <end position="429"/>
    </location>
</feature>
<accession>A0ABM0JXR7</accession>
<dbReference type="InterPro" id="IPR001902">
    <property type="entry name" value="SLC26A/SulP_fam"/>
</dbReference>
<dbReference type="InterPro" id="IPR011547">
    <property type="entry name" value="SLC26A/SulP_dom"/>
</dbReference>
<keyword evidence="2 5" id="KW-0812">Transmembrane</keyword>
<keyword evidence="4 5" id="KW-0472">Membrane</keyword>
<evidence type="ECO:0000256" key="5">
    <source>
        <dbReference type="SAM" id="Phobius"/>
    </source>
</evidence>
<feature type="transmembrane region" description="Helical" evidence="5">
    <location>
        <begin position="371"/>
        <end position="395"/>
    </location>
</feature>
<organism evidence="7 8">
    <name type="scientific">Aplysia californica</name>
    <name type="common">California sea hare</name>
    <dbReference type="NCBI Taxonomy" id="6500"/>
    <lineage>
        <taxon>Eukaryota</taxon>
        <taxon>Metazoa</taxon>
        <taxon>Spiralia</taxon>
        <taxon>Lophotrochozoa</taxon>
        <taxon>Mollusca</taxon>
        <taxon>Gastropoda</taxon>
        <taxon>Heterobranchia</taxon>
        <taxon>Euthyneura</taxon>
        <taxon>Tectipleura</taxon>
        <taxon>Aplysiida</taxon>
        <taxon>Aplysioidea</taxon>
        <taxon>Aplysiidae</taxon>
        <taxon>Aplysia</taxon>
    </lineage>
</organism>
<feature type="transmembrane region" description="Helical" evidence="5">
    <location>
        <begin position="467"/>
        <end position="497"/>
    </location>
</feature>
<feature type="transmembrane region" description="Helical" evidence="5">
    <location>
        <begin position="68"/>
        <end position="88"/>
    </location>
</feature>
<name>A0ABM0JXR7_APLCA</name>
<evidence type="ECO:0000256" key="1">
    <source>
        <dbReference type="ARBA" id="ARBA00004141"/>
    </source>
</evidence>
<proteinExistence type="predicted"/>
<dbReference type="Gene3D" id="3.30.750.24">
    <property type="entry name" value="STAS domain"/>
    <property type="match status" value="1"/>
</dbReference>
<feature type="domain" description="STAS" evidence="6">
    <location>
        <begin position="524"/>
        <end position="710"/>
    </location>
</feature>
<feature type="transmembrane region" description="Helical" evidence="5">
    <location>
        <begin position="252"/>
        <end position="270"/>
    </location>
</feature>
<dbReference type="PROSITE" id="PS50801">
    <property type="entry name" value="STAS"/>
    <property type="match status" value="1"/>
</dbReference>
<dbReference type="Pfam" id="PF01740">
    <property type="entry name" value="STAS"/>
    <property type="match status" value="1"/>
</dbReference>
<evidence type="ECO:0000256" key="2">
    <source>
        <dbReference type="ARBA" id="ARBA00022692"/>
    </source>
</evidence>
<dbReference type="InterPro" id="IPR002645">
    <property type="entry name" value="STAS_dom"/>
</dbReference>
<comment type="subcellular location">
    <subcellularLocation>
        <location evidence="1">Membrane</location>
        <topology evidence="1">Multi-pass membrane protein</topology>
    </subcellularLocation>
</comment>
<feature type="transmembrane region" description="Helical" evidence="5">
    <location>
        <begin position="435"/>
        <end position="455"/>
    </location>
</feature>
<dbReference type="CDD" id="cd07042">
    <property type="entry name" value="STAS_SulP_like_sulfate_transporter"/>
    <property type="match status" value="1"/>
</dbReference>